<protein>
    <recommendedName>
        <fullName evidence="4">Curli production assembly/transport component CsgF</fullName>
    </recommendedName>
</protein>
<keyword evidence="1" id="KW-0732">Signal</keyword>
<comment type="caution">
    <text evidence="2">The sequence shown here is derived from an EMBL/GenBank/DDBJ whole genome shotgun (WGS) entry which is preliminary data.</text>
</comment>
<dbReference type="RefSeq" id="WP_194043620.1">
    <property type="nucleotide sequence ID" value="NZ_JADEXF010000296.1"/>
</dbReference>
<accession>A0ABR9TYE6</accession>
<organism evidence="2 3">
    <name type="scientific">Nostoc cf. edaphicum LEGE 07299</name>
    <dbReference type="NCBI Taxonomy" id="2777974"/>
    <lineage>
        <taxon>Bacteria</taxon>
        <taxon>Bacillati</taxon>
        <taxon>Cyanobacteriota</taxon>
        <taxon>Cyanophyceae</taxon>
        <taxon>Nostocales</taxon>
        <taxon>Nostocaceae</taxon>
        <taxon>Nostoc</taxon>
    </lineage>
</organism>
<dbReference type="EMBL" id="JADEXF010000296">
    <property type="protein sequence ID" value="MBE9105444.1"/>
    <property type="molecule type" value="Genomic_DNA"/>
</dbReference>
<evidence type="ECO:0000313" key="2">
    <source>
        <dbReference type="EMBL" id="MBE9105444.1"/>
    </source>
</evidence>
<evidence type="ECO:0008006" key="4">
    <source>
        <dbReference type="Google" id="ProtNLM"/>
    </source>
</evidence>
<proteinExistence type="predicted"/>
<name>A0ABR9TYE6_9NOSO</name>
<keyword evidence="3" id="KW-1185">Reference proteome</keyword>
<gene>
    <name evidence="2" type="ORF">IQ229_10975</name>
</gene>
<evidence type="ECO:0000313" key="3">
    <source>
        <dbReference type="Proteomes" id="UP000647836"/>
    </source>
</evidence>
<feature type="chain" id="PRO_5046462804" description="Curli production assembly/transport component CsgF" evidence="1">
    <location>
        <begin position="25"/>
        <end position="118"/>
    </location>
</feature>
<reference evidence="2 3" key="1">
    <citation type="submission" date="2020-10" db="EMBL/GenBank/DDBJ databases">
        <authorList>
            <person name="Castelo-Branco R."/>
            <person name="Eusebio N."/>
            <person name="Adriana R."/>
            <person name="Vieira A."/>
            <person name="Brugerolle De Fraissinette N."/>
            <person name="Rezende De Castro R."/>
            <person name="Schneider M.P."/>
            <person name="Vasconcelos V."/>
            <person name="Leao P.N."/>
        </authorList>
    </citation>
    <scope>NUCLEOTIDE SEQUENCE [LARGE SCALE GENOMIC DNA]</scope>
    <source>
        <strain evidence="2 3">LEGE 07299</strain>
    </source>
</reference>
<dbReference type="Proteomes" id="UP000647836">
    <property type="component" value="Unassembled WGS sequence"/>
</dbReference>
<feature type="signal peptide" evidence="1">
    <location>
        <begin position="1"/>
        <end position="24"/>
    </location>
</feature>
<sequence>MNAKIIAFLGITAALASLGSQVYAQSPASNSNPAGQYRLSGDYLLGIDRKTAQDDFKSFFEQTNPASLSNNNRRENKTPAQIRFNESLSQPDTSVFLTPAQSGGDNDGLQVQLDIGRE</sequence>
<evidence type="ECO:0000256" key="1">
    <source>
        <dbReference type="SAM" id="SignalP"/>
    </source>
</evidence>